<dbReference type="InterPro" id="IPR058997">
    <property type="entry name" value="YycE-like_C"/>
</dbReference>
<gene>
    <name evidence="2" type="ORF">SAMN06297164_1810</name>
</gene>
<dbReference type="PROSITE" id="PS51819">
    <property type="entry name" value="VOC"/>
    <property type="match status" value="1"/>
</dbReference>
<name>A0A286A9Z0_9PROT</name>
<dbReference type="EMBL" id="OCMU01000001">
    <property type="protein sequence ID" value="SOD18709.1"/>
    <property type="molecule type" value="Genomic_DNA"/>
</dbReference>
<dbReference type="CDD" id="cd06587">
    <property type="entry name" value="VOC"/>
    <property type="match status" value="1"/>
</dbReference>
<dbReference type="Pfam" id="PF22659">
    <property type="entry name" value="YycE-like_C"/>
    <property type="match status" value="1"/>
</dbReference>
<dbReference type="InterPro" id="IPR029068">
    <property type="entry name" value="Glyas_Bleomycin-R_OHBP_Dase"/>
</dbReference>
<feature type="domain" description="VOC" evidence="1">
    <location>
        <begin position="5"/>
        <end position="127"/>
    </location>
</feature>
<proteinExistence type="predicted"/>
<dbReference type="SUPFAM" id="SSF54593">
    <property type="entry name" value="Glyoxalase/Bleomycin resistance protein/Dihydroxybiphenyl dioxygenase"/>
    <property type="match status" value="1"/>
</dbReference>
<dbReference type="RefSeq" id="WP_097105059.1">
    <property type="nucleotide sequence ID" value="NZ_OCMU01000001.1"/>
</dbReference>
<evidence type="ECO:0000259" key="1">
    <source>
        <dbReference type="PROSITE" id="PS51819"/>
    </source>
</evidence>
<accession>A0A286A9Z0</accession>
<dbReference type="InterPro" id="IPR058998">
    <property type="entry name" value="YycE-like_N"/>
</dbReference>
<evidence type="ECO:0000313" key="2">
    <source>
        <dbReference type="EMBL" id="SOD18709.1"/>
    </source>
</evidence>
<dbReference type="Gene3D" id="3.10.180.10">
    <property type="entry name" value="2,3-Dihydroxybiphenyl 1,2-Dioxygenase, domain 1"/>
    <property type="match status" value="1"/>
</dbReference>
<sequence length="132" mass="15055">MNKSTVLRVARPTDNLDQITKMYQDGLGFKVLASFKDHDGFDGVIIGLESHNYHLEFTQCVSHKAGKAPTKDNLLVFYVPEKSEWVRVCDDMEKAGFMAVSSFNPYWDQSGKTFEDIDGYRIVIQNGRWLGQ</sequence>
<dbReference type="InterPro" id="IPR037523">
    <property type="entry name" value="VOC_core"/>
</dbReference>
<evidence type="ECO:0000313" key="3">
    <source>
        <dbReference type="Proteomes" id="UP000219335"/>
    </source>
</evidence>
<dbReference type="AlphaFoldDB" id="A0A286A9Z0"/>
<dbReference type="Proteomes" id="UP000219335">
    <property type="component" value="Unassembled WGS sequence"/>
</dbReference>
<protein>
    <submittedName>
        <fullName evidence="2">Glyoxalase/Bleomycin resistance protein/Dioxygenase superfamily protein</fullName>
    </submittedName>
</protein>
<dbReference type="GO" id="GO:0051213">
    <property type="term" value="F:dioxygenase activity"/>
    <property type="evidence" value="ECO:0007669"/>
    <property type="project" value="UniProtKB-KW"/>
</dbReference>
<reference evidence="2 3" key="1">
    <citation type="submission" date="2017-09" db="EMBL/GenBank/DDBJ databases">
        <authorList>
            <person name="Ehlers B."/>
            <person name="Leendertz F.H."/>
        </authorList>
    </citation>
    <scope>NUCLEOTIDE SEQUENCE [LARGE SCALE GENOMIC DNA]</scope>
    <source>
        <strain evidence="2 3">Nm42</strain>
    </source>
</reference>
<organism evidence="2 3">
    <name type="scientific">Nitrosomonas ureae</name>
    <dbReference type="NCBI Taxonomy" id="44577"/>
    <lineage>
        <taxon>Bacteria</taxon>
        <taxon>Pseudomonadati</taxon>
        <taxon>Pseudomonadota</taxon>
        <taxon>Betaproteobacteria</taxon>
        <taxon>Nitrosomonadales</taxon>
        <taxon>Nitrosomonadaceae</taxon>
        <taxon>Nitrosomonas</taxon>
    </lineage>
</organism>
<keyword evidence="2" id="KW-0560">Oxidoreductase</keyword>
<keyword evidence="2" id="KW-0223">Dioxygenase</keyword>
<dbReference type="Pfam" id="PF22658">
    <property type="entry name" value="YycE-like_N"/>
    <property type="match status" value="1"/>
</dbReference>